<evidence type="ECO:0000259" key="2">
    <source>
        <dbReference type="Pfam" id="PF18602"/>
    </source>
</evidence>
<dbReference type="EMBL" id="OBML01000003">
    <property type="protein sequence ID" value="SOC01049.1"/>
    <property type="molecule type" value="Genomic_DNA"/>
</dbReference>
<feature type="domain" description="Rap1a immunity protein" evidence="2">
    <location>
        <begin position="37"/>
        <end position="118"/>
    </location>
</feature>
<keyword evidence="1" id="KW-0732">Signal</keyword>
<dbReference type="Proteomes" id="UP000219331">
    <property type="component" value="Unassembled WGS sequence"/>
</dbReference>
<sequence length="138" mass="14025">MAEGAGSALLRAALAGAVAVASGAAAGPAAADGWQSAQQIATICKVEPEANPVAVTFCLGYLQGTLDAFLMGRANCMPQGVDANGLRRILLEHVARHPDRLAVSGPLLVYDAFAEAWPDCAHMPRLAASGPSASDTGR</sequence>
<keyword evidence="4" id="KW-1185">Reference proteome</keyword>
<protein>
    <recommendedName>
        <fullName evidence="2">Rap1a immunity protein domain-containing protein</fullName>
    </recommendedName>
</protein>
<evidence type="ECO:0000256" key="1">
    <source>
        <dbReference type="SAM" id="SignalP"/>
    </source>
</evidence>
<evidence type="ECO:0000313" key="3">
    <source>
        <dbReference type="EMBL" id="SOC01049.1"/>
    </source>
</evidence>
<dbReference type="STRING" id="538381.GCA_001696535_04548"/>
<evidence type="ECO:0000313" key="4">
    <source>
        <dbReference type="Proteomes" id="UP000219331"/>
    </source>
</evidence>
<dbReference type="Pfam" id="PF18602">
    <property type="entry name" value="Rap1a"/>
    <property type="match status" value="1"/>
</dbReference>
<gene>
    <name evidence="3" type="ORF">SAMN05421512_103436</name>
</gene>
<name>A0A285S2K3_9HYPH</name>
<dbReference type="InterPro" id="IPR041238">
    <property type="entry name" value="Rap1a"/>
</dbReference>
<dbReference type="OrthoDB" id="7870613at2"/>
<feature type="signal peptide" evidence="1">
    <location>
        <begin position="1"/>
        <end position="31"/>
    </location>
</feature>
<accession>A0A285S2K3</accession>
<feature type="chain" id="PRO_5012154013" description="Rap1a immunity protein domain-containing protein" evidence="1">
    <location>
        <begin position="32"/>
        <end position="138"/>
    </location>
</feature>
<reference evidence="3 4" key="1">
    <citation type="submission" date="2017-08" db="EMBL/GenBank/DDBJ databases">
        <authorList>
            <person name="de Groot N.N."/>
        </authorList>
    </citation>
    <scope>NUCLEOTIDE SEQUENCE [LARGE SCALE GENOMIC DNA]</scope>
    <source>
        <strain evidence="3 4">USBA 352</strain>
    </source>
</reference>
<organism evidence="3 4">
    <name type="scientific">Stappia indica</name>
    <dbReference type="NCBI Taxonomy" id="538381"/>
    <lineage>
        <taxon>Bacteria</taxon>
        <taxon>Pseudomonadati</taxon>
        <taxon>Pseudomonadota</taxon>
        <taxon>Alphaproteobacteria</taxon>
        <taxon>Hyphomicrobiales</taxon>
        <taxon>Stappiaceae</taxon>
        <taxon>Stappia</taxon>
    </lineage>
</organism>
<dbReference type="RefSeq" id="WP_097174451.1">
    <property type="nucleotide sequence ID" value="NZ_OBML01000003.1"/>
</dbReference>
<dbReference type="AlphaFoldDB" id="A0A285S2K3"/>
<proteinExistence type="predicted"/>